<dbReference type="Pfam" id="PF10040">
    <property type="entry name" value="CRISPR_Cas6"/>
    <property type="match status" value="1"/>
</dbReference>
<accession>A0A7V2T0X7</accession>
<reference evidence="2" key="1">
    <citation type="journal article" date="2020" name="mSystems">
        <title>Genome- and Community-Level Interaction Insights into Carbon Utilization and Element Cycling Functions of Hydrothermarchaeota in Hydrothermal Sediment.</title>
        <authorList>
            <person name="Zhou Z."/>
            <person name="Liu Y."/>
            <person name="Xu W."/>
            <person name="Pan J."/>
            <person name="Luo Z.H."/>
            <person name="Li M."/>
        </authorList>
    </citation>
    <scope>NUCLEOTIDE SEQUENCE [LARGE SCALE GENOMIC DNA]</scope>
    <source>
        <strain evidence="2">HyVt-493</strain>
    </source>
</reference>
<sequence>MTPPLLPFAIYSFTFRALQPIVNTKFSASLWHGQFGRALREIVSCVQPRSECKHCMLLHNCDYALLFYGARPSYTQIMRKYDTIPVPHVFRGEISQTMQIQKDELFTIKMTLIGSSIKKLPTLIESMENIGQQGLTRQRFKARLNSVSVHYQEGQEQLLYANGLLLSLAAEHIPTIPKCPSLIRLQWCTPYRDKAAKGKQHPVRLNITKLIMTIIRRISLLQNFYTNTPLETDFIQLKSYAQQLESSCLTQSLTFSQHSRYSAKHKAHIPTSGVLGYLDLSLNGLESLWAYLFLGQFLNVGQNASMGFGRYKILSVNAS</sequence>
<protein>
    <submittedName>
        <fullName evidence="2">CRISPR system precrRNA processing endoribonuclease RAMP protein Cas6</fullName>
    </submittedName>
</protein>
<evidence type="ECO:0000259" key="1">
    <source>
        <dbReference type="Pfam" id="PF10040"/>
    </source>
</evidence>
<evidence type="ECO:0000313" key="2">
    <source>
        <dbReference type="EMBL" id="HFC93059.1"/>
    </source>
</evidence>
<comment type="caution">
    <text evidence="2">The sequence shown here is derived from an EMBL/GenBank/DDBJ whole genome shotgun (WGS) entry which is preliminary data.</text>
</comment>
<dbReference type="Proteomes" id="UP000885750">
    <property type="component" value="Unassembled WGS sequence"/>
</dbReference>
<feature type="domain" description="CRISPR-associated protein Cas6 C-terminal" evidence="1">
    <location>
        <begin position="186"/>
        <end position="311"/>
    </location>
</feature>
<dbReference type="AlphaFoldDB" id="A0A7V2T0X7"/>
<dbReference type="EMBL" id="DRMS01000359">
    <property type="protein sequence ID" value="HFC93059.1"/>
    <property type="molecule type" value="Genomic_DNA"/>
</dbReference>
<gene>
    <name evidence="2" type="ORF">ENJ51_09635</name>
</gene>
<dbReference type="Gene3D" id="3.30.70.1900">
    <property type="match status" value="1"/>
</dbReference>
<name>A0A7V2T0X7_LEUMU</name>
<organism evidence="2">
    <name type="scientific">Leucothrix mucor</name>
    <dbReference type="NCBI Taxonomy" id="45248"/>
    <lineage>
        <taxon>Bacteria</taxon>
        <taxon>Pseudomonadati</taxon>
        <taxon>Pseudomonadota</taxon>
        <taxon>Gammaproteobacteria</taxon>
        <taxon>Thiotrichales</taxon>
        <taxon>Thiotrichaceae</taxon>
        <taxon>Leucothrix</taxon>
    </lineage>
</organism>
<dbReference type="InterPro" id="IPR019267">
    <property type="entry name" value="CRISPR-assoc_Cas6_C"/>
</dbReference>
<proteinExistence type="predicted"/>